<sequence length="273" mass="30169">MDAQLALFRSQHRPITAHLGGITWSYLVAGHGPQTLLLLPGAPGIAEMAFAYITAFAPQYRVIAPSYPAEVGSLDLLLAGLDDLIAREISGSFHLIGASYSGMVAQYLVPRHAERIASLQIGDTGVPRPERARAMELATNLVARSSQTVFSAFLSTVLRFVLKGQSPAHRFWQRYFKGVVANLRVDEFANRVRVMIDMDRQGQRLHSSPGWQGPTLLLETAADPLFSPTERASLRQRFPHAETHTFHSRGHITALTRAPEYIAVMSAFLQRLN</sequence>
<protein>
    <submittedName>
        <fullName evidence="2">Alpha/beta hydrolase fold protein</fullName>
    </submittedName>
</protein>
<keyword evidence="3" id="KW-1185">Reference proteome</keyword>
<dbReference type="SUPFAM" id="SSF53474">
    <property type="entry name" value="alpha/beta-Hydrolases"/>
    <property type="match status" value="1"/>
</dbReference>
<reference evidence="2 3" key="1">
    <citation type="journal article" date="2011" name="J. Bacteriol.">
        <title>Draft genome sequence of the anoxygenic filamentous phototrophic bacterium Oscillochloris trichoides subsp. DG-6.</title>
        <authorList>
            <person name="Kuznetsov B.B."/>
            <person name="Ivanovsky R.N."/>
            <person name="Keppen O.I."/>
            <person name="Sukhacheva M.V."/>
            <person name="Bumazhkin B.K."/>
            <person name="Patutina E.O."/>
            <person name="Beletsky A.V."/>
            <person name="Mardanov A.V."/>
            <person name="Baslerov R.V."/>
            <person name="Panteleeva A.N."/>
            <person name="Kolganova T.V."/>
            <person name="Ravin N.V."/>
            <person name="Skryabin K.G."/>
        </authorList>
    </citation>
    <scope>NUCLEOTIDE SEQUENCE [LARGE SCALE GENOMIC DNA]</scope>
    <source>
        <strain evidence="2 3">DG-6</strain>
    </source>
</reference>
<accession>E1IHQ4</accession>
<gene>
    <name evidence="2" type="ORF">OSCT_2855</name>
</gene>
<evidence type="ECO:0000259" key="1">
    <source>
        <dbReference type="Pfam" id="PF12697"/>
    </source>
</evidence>
<comment type="caution">
    <text evidence="2">The sequence shown here is derived from an EMBL/GenBank/DDBJ whole genome shotgun (WGS) entry which is preliminary data.</text>
</comment>
<proteinExistence type="predicted"/>
<dbReference type="AlphaFoldDB" id="E1IHQ4"/>
<dbReference type="GO" id="GO:0016787">
    <property type="term" value="F:hydrolase activity"/>
    <property type="evidence" value="ECO:0007669"/>
    <property type="project" value="UniProtKB-KW"/>
</dbReference>
<dbReference type="Proteomes" id="UP000054010">
    <property type="component" value="Unassembled WGS sequence"/>
</dbReference>
<dbReference type="Pfam" id="PF12697">
    <property type="entry name" value="Abhydrolase_6"/>
    <property type="match status" value="1"/>
</dbReference>
<organism evidence="2 3">
    <name type="scientific">Oscillochloris trichoides DG-6</name>
    <dbReference type="NCBI Taxonomy" id="765420"/>
    <lineage>
        <taxon>Bacteria</taxon>
        <taxon>Bacillati</taxon>
        <taxon>Chloroflexota</taxon>
        <taxon>Chloroflexia</taxon>
        <taxon>Chloroflexales</taxon>
        <taxon>Chloroflexineae</taxon>
        <taxon>Oscillochloridaceae</taxon>
        <taxon>Oscillochloris</taxon>
    </lineage>
</organism>
<evidence type="ECO:0000313" key="2">
    <source>
        <dbReference type="EMBL" id="EFO79274.1"/>
    </source>
</evidence>
<feature type="domain" description="AB hydrolase-1" evidence="1">
    <location>
        <begin position="36"/>
        <end position="258"/>
    </location>
</feature>
<dbReference type="STRING" id="765420.OSCT_2855"/>
<dbReference type="HOGENOM" id="CLU_1018750_0_0_0"/>
<dbReference type="EMBL" id="ADVR01000119">
    <property type="protein sequence ID" value="EFO79274.1"/>
    <property type="molecule type" value="Genomic_DNA"/>
</dbReference>
<dbReference type="eggNOG" id="COG2267">
    <property type="taxonomic scope" value="Bacteria"/>
</dbReference>
<keyword evidence="2" id="KW-0378">Hydrolase</keyword>
<name>E1IHQ4_9CHLR</name>
<evidence type="ECO:0000313" key="3">
    <source>
        <dbReference type="Proteomes" id="UP000054010"/>
    </source>
</evidence>
<dbReference type="Gene3D" id="3.40.50.1820">
    <property type="entry name" value="alpha/beta hydrolase"/>
    <property type="match status" value="1"/>
</dbReference>
<dbReference type="InterPro" id="IPR029058">
    <property type="entry name" value="AB_hydrolase_fold"/>
</dbReference>
<dbReference type="InterPro" id="IPR000073">
    <property type="entry name" value="AB_hydrolase_1"/>
</dbReference>